<evidence type="ECO:0000313" key="1">
    <source>
        <dbReference type="EMBL" id="EGT31277.1"/>
    </source>
</evidence>
<dbReference type="AlphaFoldDB" id="G0MIY5"/>
<name>G0MIY5_CAEBE</name>
<evidence type="ECO:0008006" key="3">
    <source>
        <dbReference type="Google" id="ProtNLM"/>
    </source>
</evidence>
<dbReference type="EMBL" id="GL379796">
    <property type="protein sequence ID" value="EGT31277.1"/>
    <property type="molecule type" value="Genomic_DNA"/>
</dbReference>
<gene>
    <name evidence="1" type="ORF">CAEBREN_22242</name>
</gene>
<reference evidence="2" key="1">
    <citation type="submission" date="2011-07" db="EMBL/GenBank/DDBJ databases">
        <authorList>
            <consortium name="Caenorhabditis brenneri Sequencing and Analysis Consortium"/>
            <person name="Wilson R.K."/>
        </authorList>
    </citation>
    <scope>NUCLEOTIDE SEQUENCE [LARGE SCALE GENOMIC DNA]</scope>
    <source>
        <strain evidence="2">PB2801</strain>
    </source>
</reference>
<dbReference type="HOGENOM" id="CLU_797480_0_0_1"/>
<evidence type="ECO:0000313" key="2">
    <source>
        <dbReference type="Proteomes" id="UP000008068"/>
    </source>
</evidence>
<dbReference type="PANTHER" id="PTHR21503:SF8">
    <property type="entry name" value="F-BOX ASSOCIATED DOMAIN-CONTAINING PROTEIN-RELATED"/>
    <property type="match status" value="1"/>
</dbReference>
<dbReference type="InParanoid" id="G0MIY5"/>
<protein>
    <recommendedName>
        <fullName evidence="3">F-box domain-containing protein</fullName>
    </recommendedName>
</protein>
<keyword evidence="2" id="KW-1185">Reference proteome</keyword>
<dbReference type="Proteomes" id="UP000008068">
    <property type="component" value="Unassembled WGS sequence"/>
</dbReference>
<accession>G0MIY5</accession>
<proteinExistence type="predicted"/>
<sequence length="346" mass="40603">MNTFPLLRLPLIVQQIVIGQIELSQLMMLTMTSTKFKAHLEFLRLKIHQIECQFSKSIFQLKIKRGTDNVTLEANRWPFTRVLKNEVQVAENLKNDIDNQLVGDTSRNKAKVVECLFKFLLDFARPIEYSLKITEPVRLIKFFLWKITRQFDSIQVTPTGIEEIYISSKTAVFILEELETKTLQLGARIADNPLFKYTFSHEKNYKHQKLIVTLSNWIKIDSLMDSNIEEIECRLFGILYEFHVSIILNQWIAGKNGNLRKMKLMKEGYEKIMKKDLMENVKNEASVYGIKQLREFVKDEHNRVSPISYLFDIRRQSDGQRATIVASRSTLWMIVWNEANLSKLEM</sequence>
<dbReference type="PANTHER" id="PTHR21503">
    <property type="entry name" value="F-BOX-CONTAINING HYPOTHETICAL PROTEIN C.ELEGANS"/>
    <property type="match status" value="1"/>
</dbReference>
<organism evidence="2">
    <name type="scientific">Caenorhabditis brenneri</name>
    <name type="common">Nematode worm</name>
    <dbReference type="NCBI Taxonomy" id="135651"/>
    <lineage>
        <taxon>Eukaryota</taxon>
        <taxon>Metazoa</taxon>
        <taxon>Ecdysozoa</taxon>
        <taxon>Nematoda</taxon>
        <taxon>Chromadorea</taxon>
        <taxon>Rhabditida</taxon>
        <taxon>Rhabditina</taxon>
        <taxon>Rhabditomorpha</taxon>
        <taxon>Rhabditoidea</taxon>
        <taxon>Rhabditidae</taxon>
        <taxon>Peloderinae</taxon>
        <taxon>Caenorhabditis</taxon>
    </lineage>
</organism>